<dbReference type="Proteomes" id="UP000257607">
    <property type="component" value="Chromosome"/>
</dbReference>
<proteinExistence type="inferred from homology"/>
<feature type="domain" description="Insertion element IS150 protein InsJ-like helix-turn-helix" evidence="3">
    <location>
        <begin position="10"/>
        <end position="58"/>
    </location>
</feature>
<evidence type="ECO:0000313" key="6">
    <source>
        <dbReference type="EMBL" id="AXN36308.1"/>
    </source>
</evidence>
<dbReference type="InterPro" id="IPR052057">
    <property type="entry name" value="IS150/IS1296_orfA-like"/>
</dbReference>
<dbReference type="EMBL" id="CP031003">
    <property type="protein sequence ID" value="AXN35862.1"/>
    <property type="molecule type" value="Genomic_DNA"/>
</dbReference>
<feature type="coiled-coil region" evidence="2">
    <location>
        <begin position="183"/>
        <end position="210"/>
    </location>
</feature>
<evidence type="ECO:0000256" key="2">
    <source>
        <dbReference type="SAM" id="Coils"/>
    </source>
</evidence>
<dbReference type="RefSeq" id="WP_076648203.1">
    <property type="nucleotide sequence ID" value="NZ_CABIVZ010000082.1"/>
</dbReference>
<dbReference type="InterPro" id="IPR036388">
    <property type="entry name" value="WH-like_DNA-bd_sf"/>
</dbReference>
<gene>
    <name evidence="4" type="ORF">DT351_01615</name>
    <name evidence="5" type="ORF">DT351_05620</name>
    <name evidence="6" type="ORF">DT351_07980</name>
    <name evidence="7" type="ORF">DT351_08140</name>
</gene>
<evidence type="ECO:0000313" key="7">
    <source>
        <dbReference type="EMBL" id="AXN36337.1"/>
    </source>
</evidence>
<dbReference type="PANTHER" id="PTHR33795:SF1">
    <property type="entry name" value="INSERTION ELEMENT IS150 PROTEIN INSJ"/>
    <property type="match status" value="1"/>
</dbReference>
<comment type="similarity">
    <text evidence="1">Belongs to the IS150/IS1296 orfA family.</text>
</comment>
<accession>A0A221RZ53</accession>
<dbReference type="AlphaFoldDB" id="A0A221RZ53"/>
<dbReference type="EMBL" id="CP031003">
    <property type="protein sequence ID" value="AXN36337.1"/>
    <property type="molecule type" value="Genomic_DNA"/>
</dbReference>
<dbReference type="InterPro" id="IPR010921">
    <property type="entry name" value="Trp_repressor/repl_initiator"/>
</dbReference>
<evidence type="ECO:0000259" key="3">
    <source>
        <dbReference type="Pfam" id="PF13518"/>
    </source>
</evidence>
<dbReference type="SUPFAM" id="SSF48295">
    <property type="entry name" value="TrpR-like"/>
    <property type="match status" value="3"/>
</dbReference>
<feature type="domain" description="Insertion element IS150 protein InsJ-like helix-turn-helix" evidence="3">
    <location>
        <begin position="130"/>
        <end position="179"/>
    </location>
</feature>
<dbReference type="Pfam" id="PF13518">
    <property type="entry name" value="HTH_28"/>
    <property type="match status" value="2"/>
</dbReference>
<protein>
    <submittedName>
        <fullName evidence="4">Transposase</fullName>
    </submittedName>
</protein>
<dbReference type="GO" id="GO:0043565">
    <property type="term" value="F:sequence-specific DNA binding"/>
    <property type="evidence" value="ECO:0007669"/>
    <property type="project" value="InterPro"/>
</dbReference>
<reference evidence="4 8" key="1">
    <citation type="submission" date="2018-07" db="EMBL/GenBank/DDBJ databases">
        <title>Lactobacillus curvatus genome sequence.</title>
        <authorList>
            <person name="Prechtl R."/>
        </authorList>
    </citation>
    <scope>NUCLEOTIDE SEQUENCE [LARGE SCALE GENOMIC DNA]</scope>
    <source>
        <strain evidence="4 8">TMW 1.1928</strain>
    </source>
</reference>
<dbReference type="EMBL" id="CP031003">
    <property type="protein sequence ID" value="AXN35136.1"/>
    <property type="molecule type" value="Genomic_DNA"/>
</dbReference>
<dbReference type="EMBL" id="CP031003">
    <property type="protein sequence ID" value="AXN36308.1"/>
    <property type="molecule type" value="Genomic_DNA"/>
</dbReference>
<sequence>MPRSKHTVLEKLTILDELTQSKIGLGPVANRHGIDRKTLERWRDRYSRDGINGLKEAKKNKHYSKELKLKVVHAYLIGEGTFDELANKFGLRGSQQVVDWVNKYNGNKPLTASPSRKQVPTMSRKTTLEERIEIVEYVTKLNHSYTEAAERFQVSYQQARSWVIKANHGGYEALVDNRGHHKEQAELTELDKANLEIRQLKAQLADKELVEAFAKKLLEIQRRG</sequence>
<keyword evidence="2" id="KW-0175">Coiled coil</keyword>
<dbReference type="Gene3D" id="1.10.10.10">
    <property type="entry name" value="Winged helix-like DNA-binding domain superfamily/Winged helix DNA-binding domain"/>
    <property type="match status" value="2"/>
</dbReference>
<evidence type="ECO:0000313" key="8">
    <source>
        <dbReference type="Proteomes" id="UP000257607"/>
    </source>
</evidence>
<evidence type="ECO:0000313" key="4">
    <source>
        <dbReference type="EMBL" id="AXN35136.1"/>
    </source>
</evidence>
<evidence type="ECO:0000313" key="5">
    <source>
        <dbReference type="EMBL" id="AXN35862.1"/>
    </source>
</evidence>
<organism evidence="4 8">
    <name type="scientific">Latilactobacillus curvatus</name>
    <name type="common">Lactobacillus curvatus</name>
    <dbReference type="NCBI Taxonomy" id="28038"/>
    <lineage>
        <taxon>Bacteria</taxon>
        <taxon>Bacillati</taxon>
        <taxon>Bacillota</taxon>
        <taxon>Bacilli</taxon>
        <taxon>Lactobacillales</taxon>
        <taxon>Lactobacillaceae</taxon>
        <taxon>Latilactobacillus</taxon>
    </lineage>
</organism>
<dbReference type="PANTHER" id="PTHR33795">
    <property type="entry name" value="INSERTION ELEMENT IS150 PROTEIN INSJ"/>
    <property type="match status" value="1"/>
</dbReference>
<dbReference type="InterPro" id="IPR055247">
    <property type="entry name" value="InsJ-like_HTH"/>
</dbReference>
<name>A0A221RZ53_LATCU</name>
<evidence type="ECO:0000256" key="1">
    <source>
        <dbReference type="ARBA" id="ARBA00038232"/>
    </source>
</evidence>